<feature type="repeat" description="TPR" evidence="1">
    <location>
        <begin position="31"/>
        <end position="64"/>
    </location>
</feature>
<dbReference type="SUPFAM" id="SSF48452">
    <property type="entry name" value="TPR-like"/>
    <property type="match status" value="1"/>
</dbReference>
<reference evidence="2" key="2">
    <citation type="submission" date="2021-04" db="EMBL/GenBank/DDBJ databases">
        <authorList>
            <person name="Gilroy R."/>
        </authorList>
    </citation>
    <scope>NUCLEOTIDE SEQUENCE</scope>
    <source>
        <strain evidence="2">ChiGjej6B6-14162</strain>
    </source>
</reference>
<reference evidence="2" key="1">
    <citation type="journal article" date="2021" name="PeerJ">
        <title>Extensive microbial diversity within the chicken gut microbiome revealed by metagenomics and culture.</title>
        <authorList>
            <person name="Gilroy R."/>
            <person name="Ravi A."/>
            <person name="Getino M."/>
            <person name="Pursley I."/>
            <person name="Horton D.L."/>
            <person name="Alikhan N.F."/>
            <person name="Baker D."/>
            <person name="Gharbi K."/>
            <person name="Hall N."/>
            <person name="Watson M."/>
            <person name="Adriaenssens E.M."/>
            <person name="Foster-Nyarko E."/>
            <person name="Jarju S."/>
            <person name="Secka A."/>
            <person name="Antonio M."/>
            <person name="Oren A."/>
            <person name="Chaudhuri R.R."/>
            <person name="La Ragione R."/>
            <person name="Hildebrand F."/>
            <person name="Pallen M.J."/>
        </authorList>
    </citation>
    <scope>NUCLEOTIDE SEQUENCE</scope>
    <source>
        <strain evidence="2">ChiGjej6B6-14162</strain>
    </source>
</reference>
<dbReference type="InterPro" id="IPR011990">
    <property type="entry name" value="TPR-like_helical_dom_sf"/>
</dbReference>
<evidence type="ECO:0000313" key="3">
    <source>
        <dbReference type="Proteomes" id="UP000886740"/>
    </source>
</evidence>
<dbReference type="Proteomes" id="UP000886740">
    <property type="component" value="Unassembled WGS sequence"/>
</dbReference>
<keyword evidence="1" id="KW-0802">TPR repeat</keyword>
<dbReference type="SMART" id="SM00028">
    <property type="entry name" value="TPR"/>
    <property type="match status" value="1"/>
</dbReference>
<dbReference type="Pfam" id="PF00515">
    <property type="entry name" value="TPR_1"/>
    <property type="match status" value="1"/>
</dbReference>
<gene>
    <name evidence="2" type="ORF">H9977_10965</name>
</gene>
<dbReference type="AlphaFoldDB" id="A0A9D2BGP7"/>
<proteinExistence type="predicted"/>
<dbReference type="EMBL" id="DXEL01000075">
    <property type="protein sequence ID" value="HIX75536.1"/>
    <property type="molecule type" value="Genomic_DNA"/>
</dbReference>
<organism evidence="2 3">
    <name type="scientific">Candidatus Parabacteroides intestinipullorum</name>
    <dbReference type="NCBI Taxonomy" id="2838723"/>
    <lineage>
        <taxon>Bacteria</taxon>
        <taxon>Pseudomonadati</taxon>
        <taxon>Bacteroidota</taxon>
        <taxon>Bacteroidia</taxon>
        <taxon>Bacteroidales</taxon>
        <taxon>Tannerellaceae</taxon>
        <taxon>Parabacteroides</taxon>
    </lineage>
</organism>
<accession>A0A9D2BGP7</accession>
<protein>
    <submittedName>
        <fullName evidence="2">Tetratricopeptide repeat protein</fullName>
    </submittedName>
</protein>
<dbReference type="InterPro" id="IPR019734">
    <property type="entry name" value="TPR_rpt"/>
</dbReference>
<comment type="caution">
    <text evidence="2">The sequence shown here is derived from an EMBL/GenBank/DDBJ whole genome shotgun (WGS) entry which is preliminary data.</text>
</comment>
<dbReference type="Gene3D" id="1.25.40.10">
    <property type="entry name" value="Tetratricopeptide repeat domain"/>
    <property type="match status" value="1"/>
</dbReference>
<dbReference type="PROSITE" id="PS50005">
    <property type="entry name" value="TPR"/>
    <property type="match status" value="1"/>
</dbReference>
<sequence length="87" mass="10018">MEKIKKMIADGQTQKALSLLNEHLANHPEDDQAWFLKGNAYRKLGETRLALNSYLEAIAINPDSPAQAAYNMMIRILDFYNKDMYNQ</sequence>
<evidence type="ECO:0000256" key="1">
    <source>
        <dbReference type="PROSITE-ProRule" id="PRU00339"/>
    </source>
</evidence>
<evidence type="ECO:0000313" key="2">
    <source>
        <dbReference type="EMBL" id="HIX75536.1"/>
    </source>
</evidence>
<name>A0A9D2BGP7_9BACT</name>